<feature type="transmembrane region" description="Helical" evidence="2">
    <location>
        <begin position="575"/>
        <end position="593"/>
    </location>
</feature>
<evidence type="ECO:0000313" key="3">
    <source>
        <dbReference type="EMBL" id="SEN90950.1"/>
    </source>
</evidence>
<feature type="transmembrane region" description="Helical" evidence="2">
    <location>
        <begin position="645"/>
        <end position="665"/>
    </location>
</feature>
<evidence type="ECO:0000256" key="2">
    <source>
        <dbReference type="SAM" id="Phobius"/>
    </source>
</evidence>
<dbReference type="PANTHER" id="PTHR10790">
    <property type="entry name" value="TPR-DOMAIN CONTAINING PROTEIN"/>
    <property type="match status" value="1"/>
</dbReference>
<dbReference type="PANTHER" id="PTHR10790:SF51">
    <property type="entry name" value="TETRATRICOPEPTIDE REPEAT PROTEIN"/>
    <property type="match status" value="1"/>
</dbReference>
<keyword evidence="2" id="KW-0472">Membrane</keyword>
<feature type="transmembrane region" description="Helical" evidence="2">
    <location>
        <begin position="244"/>
        <end position="273"/>
    </location>
</feature>
<name>A0A1H8KDA6_9EURY</name>
<gene>
    <name evidence="3" type="ORF">SAMN05216388_100626</name>
</gene>
<feature type="transmembrane region" description="Helical" evidence="2">
    <location>
        <begin position="480"/>
        <end position="513"/>
    </location>
</feature>
<dbReference type="NCBIfam" id="TIGR03662">
    <property type="entry name" value="Chlor_Arch_YYY"/>
    <property type="match status" value="1"/>
</dbReference>
<dbReference type="InterPro" id="IPR018746">
    <property type="entry name" value="DUF2298"/>
</dbReference>
<proteinExistence type="predicted"/>
<dbReference type="RefSeq" id="WP_092659017.1">
    <property type="nucleotide sequence ID" value="NZ_FOCX01000006.1"/>
</dbReference>
<feature type="transmembrane region" description="Helical" evidence="2">
    <location>
        <begin position="205"/>
        <end position="232"/>
    </location>
</feature>
<dbReference type="OrthoDB" id="313199at2157"/>
<reference evidence="4" key="1">
    <citation type="submission" date="2016-10" db="EMBL/GenBank/DDBJ databases">
        <authorList>
            <person name="Varghese N."/>
            <person name="Submissions S."/>
        </authorList>
    </citation>
    <scope>NUCLEOTIDE SEQUENCE [LARGE SCALE GENOMIC DNA]</scope>
    <source>
        <strain evidence="4">IBRC-M 10043</strain>
    </source>
</reference>
<feature type="transmembrane region" description="Helical" evidence="2">
    <location>
        <begin position="450"/>
        <end position="468"/>
    </location>
</feature>
<feature type="transmembrane region" description="Helical" evidence="2">
    <location>
        <begin position="172"/>
        <end position="193"/>
    </location>
</feature>
<protein>
    <submittedName>
        <fullName evidence="3">Chlor_Arch_YYY domain-containing protein</fullName>
    </submittedName>
</protein>
<feature type="transmembrane region" description="Helical" evidence="2">
    <location>
        <begin position="89"/>
        <end position="107"/>
    </location>
</feature>
<keyword evidence="2" id="KW-0812">Transmembrane</keyword>
<dbReference type="Pfam" id="PF10060">
    <property type="entry name" value="DUF2298"/>
    <property type="match status" value="1"/>
</dbReference>
<feature type="region of interest" description="Disordered" evidence="1">
    <location>
        <begin position="526"/>
        <end position="564"/>
    </location>
</feature>
<feature type="transmembrane region" description="Helical" evidence="2">
    <location>
        <begin position="369"/>
        <end position="387"/>
    </location>
</feature>
<feature type="transmembrane region" description="Helical" evidence="2">
    <location>
        <begin position="36"/>
        <end position="54"/>
    </location>
</feature>
<keyword evidence="2" id="KW-1133">Transmembrane helix</keyword>
<organism evidence="3 4">
    <name type="scientific">Halorientalis persicus</name>
    <dbReference type="NCBI Taxonomy" id="1367881"/>
    <lineage>
        <taxon>Archaea</taxon>
        <taxon>Methanobacteriati</taxon>
        <taxon>Methanobacteriota</taxon>
        <taxon>Stenosarchaea group</taxon>
        <taxon>Halobacteria</taxon>
        <taxon>Halobacteriales</taxon>
        <taxon>Haloarculaceae</taxon>
        <taxon>Halorientalis</taxon>
    </lineage>
</organism>
<feature type="transmembrane region" description="Helical" evidence="2">
    <location>
        <begin position="408"/>
        <end position="430"/>
    </location>
</feature>
<evidence type="ECO:0000256" key="1">
    <source>
        <dbReference type="SAM" id="MobiDB-lite"/>
    </source>
</evidence>
<feature type="transmembrane region" description="Helical" evidence="2">
    <location>
        <begin position="345"/>
        <end position="363"/>
    </location>
</feature>
<feature type="transmembrane region" description="Helical" evidence="2">
    <location>
        <begin position="311"/>
        <end position="333"/>
    </location>
</feature>
<evidence type="ECO:0000313" key="4">
    <source>
        <dbReference type="Proteomes" id="UP000198775"/>
    </source>
</evidence>
<dbReference type="AlphaFoldDB" id="A0A1H8KDA6"/>
<sequence>MEFLLVALWLGVFLALLLAGLPLADALFDRLADRGVGVALVCSFTVVWLVAFWVGRVSLDAAPFVAVAVLLVLAGGLVAWRGIELDRRVLAETAGVFTLAFLFLVAVRAVDPAVHPPGGEKFLDFGLLQSLLRTETLPPEDMWFAGEPVSYYYGGHLLASLLARLTATEARFAYNLALAGYFAAFVTAAYGLAGSVAASRDSPRWLGGVFGAFFVGIASNLTTPLRLVVALVDGWATALNGLDGVVGTVLTPVGLVFSALDGLIGALIGILGVETDGLANGLDQFDYWDASRVIDGTINEFPFFAWLNGDLHAHMMGPPFLLLAATVCLTYYLTPAEAVWRRRGLLFGALPPLAGLLAVVNTWSFPSVAGLAVLTVVFAPAAARTLLPTPVAEWLDTDDWRLDELLTLLIGTGSGAVVVFGGLVVSAPFWLVAASGRELALFPSRSGLGALVLVHGTFLLVFVPYLLRHALPRLQDGWRTAAMLAVVTVIALLSRAAAVLLFLPLIGVGWALLRWRDLPGGVGTGIGDRLRPDRTGTETAVSADGGDGETDADGTRTDGSSDPDGHLLPWPGFETVLLVAGAGLVLLVEFVYVKEQAGPGRMNTVFKTYAQVWALWAVAGGAALAHLVWQHRPGLALSGGRWRPALQVFAALLIASTSVYGGLALTTHFASDSAYAQTDDPTLDATAFVEQVHPIEAAAIRWVDGLDGRPTITTAPGSYVWDGERNGGSSAPSSLTGVPTVLGWHHEIGYRGQAAYDRRAEDLRTIYTGDPNESAALLDHYDVRYVYVGPAERATYGSALEGITVDEVDGVTVAKQWDGVTIYEVDQSRL</sequence>
<feature type="transmembrane region" description="Helical" evidence="2">
    <location>
        <begin position="61"/>
        <end position="83"/>
    </location>
</feature>
<accession>A0A1H8KDA6</accession>
<feature type="transmembrane region" description="Helical" evidence="2">
    <location>
        <begin position="605"/>
        <end position="625"/>
    </location>
</feature>
<dbReference type="Proteomes" id="UP000198775">
    <property type="component" value="Unassembled WGS sequence"/>
</dbReference>
<dbReference type="EMBL" id="FOCX01000006">
    <property type="protein sequence ID" value="SEN90950.1"/>
    <property type="molecule type" value="Genomic_DNA"/>
</dbReference>
<keyword evidence="4" id="KW-1185">Reference proteome</keyword>